<protein>
    <submittedName>
        <fullName evidence="1">Uncharacterized protein</fullName>
    </submittedName>
</protein>
<dbReference type="Proteomes" id="UP001596058">
    <property type="component" value="Unassembled WGS sequence"/>
</dbReference>
<name>A0ABW1DB04_9ACTN</name>
<dbReference type="Gene3D" id="3.90.226.10">
    <property type="entry name" value="2-enoyl-CoA Hydratase, Chain A, domain 1"/>
    <property type="match status" value="1"/>
</dbReference>
<evidence type="ECO:0000313" key="2">
    <source>
        <dbReference type="Proteomes" id="UP001596058"/>
    </source>
</evidence>
<accession>A0ABW1DB04</accession>
<proteinExistence type="predicted"/>
<organism evidence="1 2">
    <name type="scientific">Nonomuraea insulae</name>
    <dbReference type="NCBI Taxonomy" id="1616787"/>
    <lineage>
        <taxon>Bacteria</taxon>
        <taxon>Bacillati</taxon>
        <taxon>Actinomycetota</taxon>
        <taxon>Actinomycetes</taxon>
        <taxon>Streptosporangiales</taxon>
        <taxon>Streptosporangiaceae</taxon>
        <taxon>Nonomuraea</taxon>
    </lineage>
</organism>
<reference evidence="2" key="1">
    <citation type="journal article" date="2019" name="Int. J. Syst. Evol. Microbiol.">
        <title>The Global Catalogue of Microorganisms (GCM) 10K type strain sequencing project: providing services to taxonomists for standard genome sequencing and annotation.</title>
        <authorList>
            <consortium name="The Broad Institute Genomics Platform"/>
            <consortium name="The Broad Institute Genome Sequencing Center for Infectious Disease"/>
            <person name="Wu L."/>
            <person name="Ma J."/>
        </authorList>
    </citation>
    <scope>NUCLEOTIDE SEQUENCE [LARGE SCALE GENOMIC DNA]</scope>
    <source>
        <strain evidence="2">CCUG 53903</strain>
    </source>
</reference>
<dbReference type="EMBL" id="JBHSPA010000119">
    <property type="protein sequence ID" value="MFC5835250.1"/>
    <property type="molecule type" value="Genomic_DNA"/>
</dbReference>
<dbReference type="RefSeq" id="WP_379524661.1">
    <property type="nucleotide sequence ID" value="NZ_JBHSPA010000119.1"/>
</dbReference>
<comment type="caution">
    <text evidence="1">The sequence shown here is derived from an EMBL/GenBank/DDBJ whole genome shotgun (WGS) entry which is preliminary data.</text>
</comment>
<evidence type="ECO:0000313" key="1">
    <source>
        <dbReference type="EMBL" id="MFC5835250.1"/>
    </source>
</evidence>
<sequence length="52" mass="5305">MTEREKIAGGLERAQGAGVIDEVIEPARTRGAIALAIAEAVPARGAHGDIPV</sequence>
<keyword evidence="2" id="KW-1185">Reference proteome</keyword>
<gene>
    <name evidence="1" type="ORF">ACFPZ3_66450</name>
</gene>